<name>A0ABW0LYY2_9BACL</name>
<reference evidence="6" key="1">
    <citation type="journal article" date="2019" name="Int. J. Syst. Evol. Microbiol.">
        <title>The Global Catalogue of Microorganisms (GCM) 10K type strain sequencing project: providing services to taxonomists for standard genome sequencing and annotation.</title>
        <authorList>
            <consortium name="The Broad Institute Genomics Platform"/>
            <consortium name="The Broad Institute Genome Sequencing Center for Infectious Disease"/>
            <person name="Wu L."/>
            <person name="Ma J."/>
        </authorList>
    </citation>
    <scope>NUCLEOTIDE SEQUENCE [LARGE SCALE GENOMIC DNA]</scope>
    <source>
        <strain evidence="6">CCUG 57113</strain>
    </source>
</reference>
<sequence>MKLHRQYLRLHARYGGDAEGSTTLEEIGRLLECTPRNATNIVREMSRSGWISWEASRGRGKRSVLRFLVQPEEIAAQAMMAAMNRKDMTQAIGELRDYRSASLQEHLQGWLLSYFGHHAEIRSDRRYDTFRLPIRQPLRTVDPLYMNLLAESFVASHVFDGLVRRTQRREEIAPGIAHAWDVDDGRTGWTFHLRKEVLFHHGKVLTADDVVYTFERLVRSTRRTLYGHIYKGISSVRAIDANTVRFTLEEPNELFLPFLCTSRAAIVPKDLNQLGSLRFGHAPLGTGPFKVAEMNEGICVLEAFSSHFQGRAHLDRVEIVHVPWEAVPSGGTDKPHGDGGSGGAAKSGNSGGAALTGGTMDGASGPGAETLSPFHVIHSPSSAERGWSHIHSDTTVRKFVTCNTKKTGPLSDPAERARLFASIGKSVGRSADAAGEPVALQLATITPYRADAEALAAKLGERGYACRVVCVPPEEFKGDVRLASDLILFSSLRDQDEQLRLYDLYLTIAEHVDAHTRIDIEIALRRVDKEADPTVRSFELGKVEQLLIKERQLYILSERPLPTAYLPSVRGVTFNSQGWVNLRTIWFPPKETSIDGG</sequence>
<feature type="domain" description="Transcriptional regulator SgrR N-terminal HTH" evidence="4">
    <location>
        <begin position="2"/>
        <end position="109"/>
    </location>
</feature>
<dbReference type="InterPro" id="IPR025370">
    <property type="entry name" value="SgrR_HTH_N"/>
</dbReference>
<accession>A0ABW0LYY2</accession>
<evidence type="ECO:0000256" key="2">
    <source>
        <dbReference type="SAM" id="MobiDB-lite"/>
    </source>
</evidence>
<evidence type="ECO:0000313" key="6">
    <source>
        <dbReference type="Proteomes" id="UP001596105"/>
    </source>
</evidence>
<dbReference type="RefSeq" id="WP_209751100.1">
    <property type="nucleotide sequence ID" value="NZ_JBHSMH010000084.1"/>
</dbReference>
<feature type="compositionally biased region" description="Gly residues" evidence="2">
    <location>
        <begin position="338"/>
        <end position="355"/>
    </location>
</feature>
<dbReference type="EMBL" id="JBHSMH010000084">
    <property type="protein sequence ID" value="MFC5471020.1"/>
    <property type="molecule type" value="Genomic_DNA"/>
</dbReference>
<dbReference type="PANTHER" id="PTHR30290">
    <property type="entry name" value="PERIPLASMIC BINDING COMPONENT OF ABC TRANSPORTER"/>
    <property type="match status" value="1"/>
</dbReference>
<dbReference type="Pfam" id="PF12793">
    <property type="entry name" value="SgrR_N"/>
    <property type="match status" value="1"/>
</dbReference>
<protein>
    <submittedName>
        <fullName evidence="5">ABC transporter substrate-binding protein</fullName>
    </submittedName>
</protein>
<evidence type="ECO:0000259" key="3">
    <source>
        <dbReference type="Pfam" id="PF00496"/>
    </source>
</evidence>
<feature type="domain" description="Solute-binding protein family 5" evidence="3">
    <location>
        <begin position="171"/>
        <end position="323"/>
    </location>
</feature>
<proteinExistence type="predicted"/>
<dbReference type="Gene3D" id="3.40.190.10">
    <property type="entry name" value="Periplasmic binding protein-like II"/>
    <property type="match status" value="1"/>
</dbReference>
<feature type="region of interest" description="Disordered" evidence="2">
    <location>
        <begin position="326"/>
        <end position="374"/>
    </location>
</feature>
<evidence type="ECO:0000259" key="4">
    <source>
        <dbReference type="Pfam" id="PF12793"/>
    </source>
</evidence>
<keyword evidence="1" id="KW-0238">DNA-binding</keyword>
<gene>
    <name evidence="5" type="ORF">ACFPPD_20230</name>
</gene>
<dbReference type="SUPFAM" id="SSF53850">
    <property type="entry name" value="Periplasmic binding protein-like II"/>
    <property type="match status" value="1"/>
</dbReference>
<evidence type="ECO:0000256" key="1">
    <source>
        <dbReference type="ARBA" id="ARBA00023125"/>
    </source>
</evidence>
<dbReference type="PANTHER" id="PTHR30290:SF72">
    <property type="entry name" value="HTH-TYPE TRANSCRIPTIONAL REGULATOR SGRR"/>
    <property type="match status" value="1"/>
</dbReference>
<dbReference type="InterPro" id="IPR039424">
    <property type="entry name" value="SBP_5"/>
</dbReference>
<dbReference type="InterPro" id="IPR000914">
    <property type="entry name" value="SBP_5_dom"/>
</dbReference>
<evidence type="ECO:0000313" key="5">
    <source>
        <dbReference type="EMBL" id="MFC5471020.1"/>
    </source>
</evidence>
<dbReference type="Proteomes" id="UP001596105">
    <property type="component" value="Unassembled WGS sequence"/>
</dbReference>
<dbReference type="Pfam" id="PF00496">
    <property type="entry name" value="SBP_bac_5"/>
    <property type="match status" value="1"/>
</dbReference>
<comment type="caution">
    <text evidence="5">The sequence shown here is derived from an EMBL/GenBank/DDBJ whole genome shotgun (WGS) entry which is preliminary data.</text>
</comment>
<keyword evidence="6" id="KW-1185">Reference proteome</keyword>
<organism evidence="5 6">
    <name type="scientific">Cohnella suwonensis</name>
    <dbReference type="NCBI Taxonomy" id="696072"/>
    <lineage>
        <taxon>Bacteria</taxon>
        <taxon>Bacillati</taxon>
        <taxon>Bacillota</taxon>
        <taxon>Bacilli</taxon>
        <taxon>Bacillales</taxon>
        <taxon>Paenibacillaceae</taxon>
        <taxon>Cohnella</taxon>
    </lineage>
</organism>